<keyword evidence="3" id="KW-0732">Signal</keyword>
<evidence type="ECO:0000313" key="7">
    <source>
        <dbReference type="Proteomes" id="UP000429607"/>
    </source>
</evidence>
<feature type="region of interest" description="Disordered" evidence="1">
    <location>
        <begin position="275"/>
        <end position="297"/>
    </location>
</feature>
<evidence type="ECO:0000256" key="3">
    <source>
        <dbReference type="SAM" id="SignalP"/>
    </source>
</evidence>
<evidence type="ECO:0000313" key="6">
    <source>
        <dbReference type="EMBL" id="KAE9343860.1"/>
    </source>
</evidence>
<proteinExistence type="predicted"/>
<evidence type="ECO:0000313" key="8">
    <source>
        <dbReference type="Proteomes" id="UP000434957"/>
    </source>
</evidence>
<evidence type="ECO:0000256" key="1">
    <source>
        <dbReference type="SAM" id="MobiDB-lite"/>
    </source>
</evidence>
<gene>
    <name evidence="5" type="ORF">PR001_g8338</name>
    <name evidence="4" type="ORF">PR002_g8649</name>
    <name evidence="6" type="ORF">PR003_g8751</name>
</gene>
<feature type="transmembrane region" description="Helical" evidence="2">
    <location>
        <begin position="231"/>
        <end position="251"/>
    </location>
</feature>
<dbReference type="Proteomes" id="UP000435112">
    <property type="component" value="Unassembled WGS sequence"/>
</dbReference>
<dbReference type="Proteomes" id="UP000429607">
    <property type="component" value="Unassembled WGS sequence"/>
</dbReference>
<keyword evidence="2" id="KW-1133">Transmembrane helix</keyword>
<dbReference type="Proteomes" id="UP000434957">
    <property type="component" value="Unassembled WGS sequence"/>
</dbReference>
<evidence type="ECO:0000313" key="9">
    <source>
        <dbReference type="Proteomes" id="UP000435112"/>
    </source>
</evidence>
<protein>
    <submittedName>
        <fullName evidence="4">Uncharacterized protein</fullName>
    </submittedName>
</protein>
<dbReference type="EMBL" id="QXFV01000439">
    <property type="protein sequence ID" value="KAE9037502.1"/>
    <property type="molecule type" value="Genomic_DNA"/>
</dbReference>
<dbReference type="EMBL" id="QXFT01000442">
    <property type="protein sequence ID" value="KAE9343860.1"/>
    <property type="molecule type" value="Genomic_DNA"/>
</dbReference>
<keyword evidence="2" id="KW-0472">Membrane</keyword>
<keyword evidence="8" id="KW-1185">Reference proteome</keyword>
<dbReference type="OrthoDB" id="166776at2759"/>
<dbReference type="EMBL" id="QXFU01000442">
    <property type="protein sequence ID" value="KAE9033477.1"/>
    <property type="molecule type" value="Genomic_DNA"/>
</dbReference>
<keyword evidence="2" id="KW-0812">Transmembrane</keyword>
<evidence type="ECO:0000313" key="5">
    <source>
        <dbReference type="EMBL" id="KAE9037502.1"/>
    </source>
</evidence>
<organism evidence="4 9">
    <name type="scientific">Phytophthora rubi</name>
    <dbReference type="NCBI Taxonomy" id="129364"/>
    <lineage>
        <taxon>Eukaryota</taxon>
        <taxon>Sar</taxon>
        <taxon>Stramenopiles</taxon>
        <taxon>Oomycota</taxon>
        <taxon>Peronosporomycetes</taxon>
        <taxon>Peronosporales</taxon>
        <taxon>Peronosporaceae</taxon>
        <taxon>Phytophthora</taxon>
    </lineage>
</organism>
<reference evidence="7 9" key="1">
    <citation type="submission" date="2018-09" db="EMBL/GenBank/DDBJ databases">
        <title>Genomic investigation of the strawberry pathogen Phytophthora fragariae indicates pathogenicity is determined by transcriptional variation in three key races.</title>
        <authorList>
            <person name="Adams T.M."/>
            <person name="Armitage A.D."/>
            <person name="Sobczyk M.K."/>
            <person name="Bates H.J."/>
            <person name="Dunwell J.M."/>
            <person name="Nellist C.F."/>
            <person name="Harrison R.J."/>
        </authorList>
    </citation>
    <scope>NUCLEOTIDE SEQUENCE [LARGE SCALE GENOMIC DNA]</scope>
    <source>
        <strain evidence="5 7">SCRP249</strain>
        <strain evidence="4 9">SCRP324</strain>
        <strain evidence="6 8">SCRP333</strain>
    </source>
</reference>
<name>A0A6A3MZR4_9STRA</name>
<accession>A0A6A3MZR4</accession>
<evidence type="ECO:0000313" key="4">
    <source>
        <dbReference type="EMBL" id="KAE9033477.1"/>
    </source>
</evidence>
<evidence type="ECO:0000256" key="2">
    <source>
        <dbReference type="SAM" id="Phobius"/>
    </source>
</evidence>
<sequence>MIMTPRRLLSLLLLGCALFAAVAAAADLKLQLDAEQPVTVTLADGSTRELTAAEFEQLARERSEQQTQLKPEAEETTQWKRQELREIQQQDPQFALHIDLARRAFKELQRHGYAQGYALSGFSEQDARPKQPQAAADYYVELVLTSKKDPSSGVLAKTGTGTRKNDDGPLGYEVQLLLDAQERFSVVAAWELSEKEPPKGQRKRRVLRLSIQPTPALLEREAKRALARPAFATWLLAGGLGLVAVGVLVMYNTRNPIPAPKPRRRSSDIWELVDENDKPIKLEPKKTQQPAQDKKND</sequence>
<dbReference type="AlphaFoldDB" id="A0A6A3MZR4"/>
<feature type="chain" id="PRO_5036380193" evidence="3">
    <location>
        <begin position="25"/>
        <end position="297"/>
    </location>
</feature>
<comment type="caution">
    <text evidence="4">The sequence shown here is derived from an EMBL/GenBank/DDBJ whole genome shotgun (WGS) entry which is preliminary data.</text>
</comment>
<feature type="signal peptide" evidence="3">
    <location>
        <begin position="1"/>
        <end position="24"/>
    </location>
</feature>